<protein>
    <recommendedName>
        <fullName evidence="5">AMP-dependent synthetase/ligase domain-containing protein</fullName>
    </recommendedName>
</protein>
<dbReference type="PANTHER" id="PTHR22754:SF32">
    <property type="entry name" value="DISCO-INTERACTING PROTEIN 2"/>
    <property type="match status" value="1"/>
</dbReference>
<dbReference type="GO" id="GO:0070566">
    <property type="term" value="F:adenylyltransferase activity"/>
    <property type="evidence" value="ECO:0007669"/>
    <property type="project" value="TreeGrafter"/>
</dbReference>
<dbReference type="EMBL" id="NKYE01000006">
    <property type="protein sequence ID" value="OZM72938.1"/>
    <property type="molecule type" value="Genomic_DNA"/>
</dbReference>
<feature type="domain" description="AMP-dependent synthetase/ligase" evidence="5">
    <location>
        <begin position="32"/>
        <end position="420"/>
    </location>
</feature>
<comment type="caution">
    <text evidence="6">The sequence shown here is derived from an EMBL/GenBank/DDBJ whole genome shotgun (WGS) entry which is preliminary data.</text>
</comment>
<evidence type="ECO:0000313" key="6">
    <source>
        <dbReference type="EMBL" id="OZM72938.1"/>
    </source>
</evidence>
<reference evidence="6 7" key="1">
    <citation type="submission" date="2017-07" db="EMBL/GenBank/DDBJ databases">
        <title>Amycolatopsis antarcticus sp. nov., isolated from the surface of an Antarcticus brown macroalga.</title>
        <authorList>
            <person name="Wang J."/>
            <person name="Leiva S."/>
            <person name="Huang J."/>
            <person name="Huang Y."/>
        </authorList>
    </citation>
    <scope>NUCLEOTIDE SEQUENCE [LARGE SCALE GENOMIC DNA]</scope>
    <source>
        <strain evidence="6 7">AU-G6</strain>
    </source>
</reference>
<keyword evidence="3" id="KW-0276">Fatty acid metabolism</keyword>
<dbReference type="SUPFAM" id="SSF56801">
    <property type="entry name" value="Acetyl-CoA synthetase-like"/>
    <property type="match status" value="1"/>
</dbReference>
<dbReference type="PANTHER" id="PTHR22754">
    <property type="entry name" value="DISCO-INTERACTING PROTEIN 2 DIP2 -RELATED"/>
    <property type="match status" value="1"/>
</dbReference>
<dbReference type="CDD" id="cd05931">
    <property type="entry name" value="FAAL"/>
    <property type="match status" value="1"/>
</dbReference>
<gene>
    <name evidence="6" type="ORF">CFN78_11820</name>
</gene>
<dbReference type="AlphaFoldDB" id="A0A263D4E4"/>
<dbReference type="Proteomes" id="UP000242444">
    <property type="component" value="Unassembled WGS sequence"/>
</dbReference>
<dbReference type="OrthoDB" id="3671040at2"/>
<dbReference type="InterPro" id="IPR000873">
    <property type="entry name" value="AMP-dep_synth/lig_dom"/>
</dbReference>
<comment type="similarity">
    <text evidence="1">Belongs to the ATP-dependent AMP-binding enzyme family.</text>
</comment>
<evidence type="ECO:0000256" key="4">
    <source>
        <dbReference type="ARBA" id="ARBA00023098"/>
    </source>
</evidence>
<dbReference type="GO" id="GO:0016874">
    <property type="term" value="F:ligase activity"/>
    <property type="evidence" value="ECO:0007669"/>
    <property type="project" value="UniProtKB-KW"/>
</dbReference>
<dbReference type="GO" id="GO:0005886">
    <property type="term" value="C:plasma membrane"/>
    <property type="evidence" value="ECO:0007669"/>
    <property type="project" value="TreeGrafter"/>
</dbReference>
<dbReference type="InterPro" id="IPR045851">
    <property type="entry name" value="AMP-bd_C_sf"/>
</dbReference>
<evidence type="ECO:0000256" key="2">
    <source>
        <dbReference type="ARBA" id="ARBA00022598"/>
    </source>
</evidence>
<dbReference type="FunFam" id="3.40.50.12780:FF:000013">
    <property type="entry name" value="Long-chain-fatty-acid--AMP ligase FadD32"/>
    <property type="match status" value="1"/>
</dbReference>
<name>A0A263D4E4_9PSEU</name>
<proteinExistence type="inferred from homology"/>
<accession>A0A263D4E4</accession>
<dbReference type="InParanoid" id="A0A263D4E4"/>
<dbReference type="Pfam" id="PF00501">
    <property type="entry name" value="AMP-binding"/>
    <property type="match status" value="1"/>
</dbReference>
<evidence type="ECO:0000313" key="7">
    <source>
        <dbReference type="Proteomes" id="UP000242444"/>
    </source>
</evidence>
<dbReference type="Gene3D" id="3.40.50.12780">
    <property type="entry name" value="N-terminal domain of ligase-like"/>
    <property type="match status" value="1"/>
</dbReference>
<sequence length="589" mass="63265">MTVNTRDAADVTALMRSLVERAGDRRAVAMVGDPGDPADPGATDDAVWWTYRELDERARAIAVWLRERAEPGARVMLLFPNGLDFTGAFFGCLYAGMVAVPAPVPEQYSHSRRRLEGIAADADVSFVLTESAVAPPVTAWAAEAAPAASLLVTDRDPLGDPGDWSPVAAGQAATAVLQYTSGSTAAPKGVVVTHGNLLHNAATAAEALKVSEAEGTRFGGWIPNYHDMGLMGHLLPPLFAGTAAVLMSPSGFLRRPVSWLRLIDRFDVTVSAAPNFAFELCARRVTEEQLTGLDLSRWRVAVNGSEPVRASVLRTFAERFAGAGFRPETMTPCFGMAEATLFVSGTCDREPVVRRASAAELERHLVVPAGAGEPYRDLVSCGAVHDLDVRIVDPGTGAVLPEARVGEVWLRGPSVAHGYWRNAEATETTFDRRTADGEGGFLRTGDFGMVDGGELYVTGRLKETLVIRGRNIYPQDVEHELRTAHRELAASVGAVFTVRDTGAEAERLIVTHEVRRRLPPDDLAALAVGMRKTVTRQFGAWPSEVFVLRQGTVRRTTSGKIQRAGMRELYLAGTLPALHHAAAPGGESS</sequence>
<dbReference type="Gene3D" id="3.30.300.30">
    <property type="match status" value="1"/>
</dbReference>
<keyword evidence="4" id="KW-0443">Lipid metabolism</keyword>
<dbReference type="FunCoup" id="A0A263D4E4">
    <property type="interactions" value="1"/>
</dbReference>
<keyword evidence="7" id="KW-1185">Reference proteome</keyword>
<evidence type="ECO:0000259" key="5">
    <source>
        <dbReference type="Pfam" id="PF00501"/>
    </source>
</evidence>
<dbReference type="GO" id="GO:0071766">
    <property type="term" value="P:Actinobacterium-type cell wall biogenesis"/>
    <property type="evidence" value="ECO:0007669"/>
    <property type="project" value="UniProtKB-ARBA"/>
</dbReference>
<dbReference type="GO" id="GO:0006633">
    <property type="term" value="P:fatty acid biosynthetic process"/>
    <property type="evidence" value="ECO:0007669"/>
    <property type="project" value="TreeGrafter"/>
</dbReference>
<evidence type="ECO:0000256" key="3">
    <source>
        <dbReference type="ARBA" id="ARBA00022832"/>
    </source>
</evidence>
<dbReference type="InterPro" id="IPR040097">
    <property type="entry name" value="FAAL/FAAC"/>
</dbReference>
<organism evidence="6 7">
    <name type="scientific">Amycolatopsis antarctica</name>
    <dbReference type="NCBI Taxonomy" id="1854586"/>
    <lineage>
        <taxon>Bacteria</taxon>
        <taxon>Bacillati</taxon>
        <taxon>Actinomycetota</taxon>
        <taxon>Actinomycetes</taxon>
        <taxon>Pseudonocardiales</taxon>
        <taxon>Pseudonocardiaceae</taxon>
        <taxon>Amycolatopsis</taxon>
    </lineage>
</organism>
<dbReference type="InterPro" id="IPR042099">
    <property type="entry name" value="ANL_N_sf"/>
</dbReference>
<evidence type="ECO:0000256" key="1">
    <source>
        <dbReference type="ARBA" id="ARBA00006432"/>
    </source>
</evidence>
<keyword evidence="2" id="KW-0436">Ligase</keyword>